<evidence type="ECO:0000313" key="2">
    <source>
        <dbReference type="Proteomes" id="UP000675881"/>
    </source>
</evidence>
<dbReference type="AlphaFoldDB" id="A0A7R8H7W2"/>
<organism evidence="1 2">
    <name type="scientific">Lepeophtheirus salmonis</name>
    <name type="common">Salmon louse</name>
    <name type="synonym">Caligus salmonis</name>
    <dbReference type="NCBI Taxonomy" id="72036"/>
    <lineage>
        <taxon>Eukaryota</taxon>
        <taxon>Metazoa</taxon>
        <taxon>Ecdysozoa</taxon>
        <taxon>Arthropoda</taxon>
        <taxon>Crustacea</taxon>
        <taxon>Multicrustacea</taxon>
        <taxon>Hexanauplia</taxon>
        <taxon>Copepoda</taxon>
        <taxon>Siphonostomatoida</taxon>
        <taxon>Caligidae</taxon>
        <taxon>Lepeophtheirus</taxon>
    </lineage>
</organism>
<keyword evidence="2" id="KW-1185">Reference proteome</keyword>
<reference evidence="1" key="1">
    <citation type="submission" date="2021-02" db="EMBL/GenBank/DDBJ databases">
        <authorList>
            <person name="Bekaert M."/>
        </authorList>
    </citation>
    <scope>NUCLEOTIDE SEQUENCE</scope>
    <source>
        <strain evidence="1">IoA-00</strain>
    </source>
</reference>
<dbReference type="EMBL" id="HG994583">
    <property type="protein sequence ID" value="CAF2928169.1"/>
    <property type="molecule type" value="Genomic_DNA"/>
</dbReference>
<proteinExistence type="predicted"/>
<name>A0A7R8H7W2_LEPSM</name>
<dbReference type="Proteomes" id="UP000675881">
    <property type="component" value="Chromosome 4"/>
</dbReference>
<gene>
    <name evidence="1" type="ORF">LSAA_9234</name>
</gene>
<protein>
    <submittedName>
        <fullName evidence="1">(salmon louse) hypothetical protein</fullName>
    </submittedName>
</protein>
<sequence length="122" mass="14119">MNSAKSFQRHRMDIINILNAFSEKYIHKLDRSFVDRLLNDGKRLVGDLNDLELEYLGFSLANQLIWASFSSHNTFLRTWDNKDAYLNAEGRGRMDRSAGNRKIIECRKYSSISIGRPSSSFP</sequence>
<evidence type="ECO:0000313" key="1">
    <source>
        <dbReference type="EMBL" id="CAF2928169.1"/>
    </source>
</evidence>
<accession>A0A7R8H7W2</accession>